<gene>
    <name evidence="1" type="ORF">NV381_20695</name>
</gene>
<dbReference type="PANTHER" id="PTHR42110">
    <property type="entry name" value="L-ASPARAGINASE, PUTATIVE (AFU_ORTHOLOGUE AFUA_3G11890)-RELATED"/>
    <property type="match status" value="1"/>
</dbReference>
<comment type="caution">
    <text evidence="1">The sequence shown here is derived from an EMBL/GenBank/DDBJ whole genome shotgun (WGS) entry which is preliminary data.</text>
</comment>
<dbReference type="InterPro" id="IPR010349">
    <property type="entry name" value="Asparaginase_II"/>
</dbReference>
<reference evidence="1 2" key="1">
    <citation type="submission" date="2022-08" db="EMBL/GenBank/DDBJ databases">
        <title>Paenibacillus endoradicis sp. nov., Paenibacillus radicibacter sp. nov and Paenibacillus pararadicis sp. nov., three cold-adapted plant growth-promoting bacteria isolated from root of Larix gmelinii in Great Khingan.</title>
        <authorList>
            <person name="Xue H."/>
        </authorList>
    </citation>
    <scope>NUCLEOTIDE SEQUENCE [LARGE SCALE GENOMIC DNA]</scope>
    <source>
        <strain evidence="1 2">N5-1-1-5</strain>
    </source>
</reference>
<evidence type="ECO:0000313" key="2">
    <source>
        <dbReference type="Proteomes" id="UP001300012"/>
    </source>
</evidence>
<evidence type="ECO:0000313" key="1">
    <source>
        <dbReference type="EMBL" id="MCR8633606.1"/>
    </source>
</evidence>
<dbReference type="PANTHER" id="PTHR42110:SF1">
    <property type="entry name" value="L-ASPARAGINASE, PUTATIVE (AFU_ORTHOLOGUE AFUA_3G11890)-RELATED"/>
    <property type="match status" value="1"/>
</dbReference>
<keyword evidence="2" id="KW-1185">Reference proteome</keyword>
<protein>
    <submittedName>
        <fullName evidence="1">Asparaginase</fullName>
    </submittedName>
</protein>
<dbReference type="Proteomes" id="UP001300012">
    <property type="component" value="Unassembled WGS sequence"/>
</dbReference>
<organism evidence="1 2">
    <name type="scientific">Paenibacillus radicis</name>
    <name type="common">ex Xue et al. 2023</name>
    <dbReference type="NCBI Taxonomy" id="2972489"/>
    <lineage>
        <taxon>Bacteria</taxon>
        <taxon>Bacillati</taxon>
        <taxon>Bacillota</taxon>
        <taxon>Bacilli</taxon>
        <taxon>Bacillales</taxon>
        <taxon>Paenibacillaceae</taxon>
        <taxon>Paenibacillus</taxon>
    </lineage>
</organism>
<sequence>MTHILVEALRGARIESLHRGHIAVVNTNHELIASAGDSAYYTFARSTAKPLQAIPLLEIDGELNFQLNDKMIALLCASHNGEDAHAELANEILHQLGLDENALQCGVHEPFHIPTANRLKEAGIPLTPLRNNCSGKHSGMLALSRLLELSIGSTTGPYISNSHPVQLQMLDIIAYMCGVPADQISLGTDGCGVPVFAVPLESLAYAYARLGKPEGLPEQRAQACRRIVQAIIRQPYYLAGSDRFDTRLIEVTQGRIIGKMGAEGMFAFTIPEKGWGAAVKIEDGAMRAIYPAVMETLIQLDMLRKEEIRLLEEFYHPKVLNCHNEVVGEIRPLLKLSRFTP</sequence>
<accession>A0ABT1YK95</accession>
<name>A0ABT1YK95_9BACL</name>
<proteinExistence type="predicted"/>
<dbReference type="Pfam" id="PF06089">
    <property type="entry name" value="Asparaginase_II"/>
    <property type="match status" value="1"/>
</dbReference>
<dbReference type="EMBL" id="JANQBD010000015">
    <property type="protein sequence ID" value="MCR8633606.1"/>
    <property type="molecule type" value="Genomic_DNA"/>
</dbReference>
<dbReference type="RefSeq" id="WP_258215242.1">
    <property type="nucleotide sequence ID" value="NZ_JANQBD010000015.1"/>
</dbReference>